<keyword evidence="2" id="KW-1185">Reference proteome</keyword>
<dbReference type="Gene3D" id="3.40.50.300">
    <property type="entry name" value="P-loop containing nucleotide triphosphate hydrolases"/>
    <property type="match status" value="1"/>
</dbReference>
<dbReference type="AlphaFoldDB" id="A0A0R3UD94"/>
<dbReference type="EMBL" id="UXSR01002609">
    <property type="protein sequence ID" value="VDD78890.1"/>
    <property type="molecule type" value="Genomic_DNA"/>
</dbReference>
<sequence>MLYLLFSQLCYRTHVRPIALYGGEKPYRQVLELQRGCHLAVATPGRLLDFLDQRLLSLSFC</sequence>
<proteinExistence type="predicted"/>
<gene>
    <name evidence="1" type="ORF">MCOS_LOCUS4893</name>
</gene>
<dbReference type="OrthoDB" id="6263093at2759"/>
<dbReference type="InterPro" id="IPR027417">
    <property type="entry name" value="P-loop_NTPase"/>
</dbReference>
<dbReference type="Proteomes" id="UP000267029">
    <property type="component" value="Unassembled WGS sequence"/>
</dbReference>
<feature type="non-terminal residue" evidence="1">
    <location>
        <position position="61"/>
    </location>
</feature>
<protein>
    <recommendedName>
        <fullName evidence="3">Helicase ATP-binding domain-containing protein</fullName>
    </recommendedName>
</protein>
<reference evidence="1 2" key="1">
    <citation type="submission" date="2018-10" db="EMBL/GenBank/DDBJ databases">
        <authorList>
            <consortium name="Pathogen Informatics"/>
        </authorList>
    </citation>
    <scope>NUCLEOTIDE SEQUENCE [LARGE SCALE GENOMIC DNA]</scope>
</reference>
<accession>A0A0R3UD94</accession>
<evidence type="ECO:0000313" key="2">
    <source>
        <dbReference type="Proteomes" id="UP000267029"/>
    </source>
</evidence>
<name>A0A0R3UD94_MESCO</name>
<organism evidence="1 2">
    <name type="scientific">Mesocestoides corti</name>
    <name type="common">Flatworm</name>
    <dbReference type="NCBI Taxonomy" id="53468"/>
    <lineage>
        <taxon>Eukaryota</taxon>
        <taxon>Metazoa</taxon>
        <taxon>Spiralia</taxon>
        <taxon>Lophotrochozoa</taxon>
        <taxon>Platyhelminthes</taxon>
        <taxon>Cestoda</taxon>
        <taxon>Eucestoda</taxon>
        <taxon>Cyclophyllidea</taxon>
        <taxon>Mesocestoididae</taxon>
        <taxon>Mesocestoides</taxon>
    </lineage>
</organism>
<dbReference type="SUPFAM" id="SSF52540">
    <property type="entry name" value="P-loop containing nucleoside triphosphate hydrolases"/>
    <property type="match status" value="1"/>
</dbReference>
<dbReference type="STRING" id="53468.A0A0R3UD94"/>
<evidence type="ECO:0008006" key="3">
    <source>
        <dbReference type="Google" id="ProtNLM"/>
    </source>
</evidence>
<evidence type="ECO:0000313" key="1">
    <source>
        <dbReference type="EMBL" id="VDD78890.1"/>
    </source>
</evidence>